<accession>A0A8T0PJS8</accession>
<keyword evidence="6" id="KW-1185">Reference proteome</keyword>
<comment type="caution">
    <text evidence="5">The sequence shown here is derived from an EMBL/GenBank/DDBJ whole genome shotgun (WGS) entry which is preliminary data.</text>
</comment>
<feature type="non-terminal residue" evidence="5">
    <location>
        <position position="1"/>
    </location>
</feature>
<evidence type="ECO:0000256" key="1">
    <source>
        <dbReference type="ARBA" id="ARBA00001946"/>
    </source>
</evidence>
<dbReference type="Pfam" id="PF03936">
    <property type="entry name" value="Terpene_synth_C"/>
    <property type="match status" value="1"/>
</dbReference>
<keyword evidence="2" id="KW-0479">Metal-binding</keyword>
<dbReference type="GO" id="GO:0010333">
    <property type="term" value="F:terpene synthase activity"/>
    <property type="evidence" value="ECO:0007669"/>
    <property type="project" value="InterPro"/>
</dbReference>
<evidence type="ECO:0000313" key="6">
    <source>
        <dbReference type="Proteomes" id="UP000823388"/>
    </source>
</evidence>
<dbReference type="InterPro" id="IPR005630">
    <property type="entry name" value="Terpene_synthase_metal-bd"/>
</dbReference>
<evidence type="ECO:0000313" key="5">
    <source>
        <dbReference type="EMBL" id="KAG2561148.1"/>
    </source>
</evidence>
<feature type="domain" description="Terpene synthase metal-binding" evidence="4">
    <location>
        <begin position="218"/>
        <end position="441"/>
    </location>
</feature>
<evidence type="ECO:0000259" key="3">
    <source>
        <dbReference type="Pfam" id="PF01397"/>
    </source>
</evidence>
<dbReference type="SUPFAM" id="SSF48239">
    <property type="entry name" value="Terpenoid cyclases/Protein prenyltransferases"/>
    <property type="match status" value="1"/>
</dbReference>
<dbReference type="GO" id="GO:0000287">
    <property type="term" value="F:magnesium ion binding"/>
    <property type="evidence" value="ECO:0007669"/>
    <property type="project" value="InterPro"/>
</dbReference>
<dbReference type="PANTHER" id="PTHR31225">
    <property type="entry name" value="OS04G0344100 PROTEIN-RELATED"/>
    <property type="match status" value="1"/>
</dbReference>
<dbReference type="PANTHER" id="PTHR31225:SF63">
    <property type="entry name" value="BETA-SELINENE SYNTHASE"/>
    <property type="match status" value="1"/>
</dbReference>
<dbReference type="InterPro" id="IPR008930">
    <property type="entry name" value="Terpenoid_cyclase/PrenylTrfase"/>
</dbReference>
<protein>
    <submittedName>
        <fullName evidence="5">Uncharacterized protein</fullName>
    </submittedName>
</protein>
<dbReference type="Gene3D" id="1.10.600.10">
    <property type="entry name" value="Farnesyl Diphosphate Synthase"/>
    <property type="match status" value="1"/>
</dbReference>
<dbReference type="InterPro" id="IPR050148">
    <property type="entry name" value="Terpene_synthase-like"/>
</dbReference>
<comment type="cofactor">
    <cofactor evidence="1">
        <name>Mg(2+)</name>
        <dbReference type="ChEBI" id="CHEBI:18420"/>
    </cofactor>
</comment>
<dbReference type="Gene3D" id="1.50.10.130">
    <property type="entry name" value="Terpene synthase, N-terminal domain"/>
    <property type="match status" value="1"/>
</dbReference>
<dbReference type="InterPro" id="IPR001906">
    <property type="entry name" value="Terpene_synth_N"/>
</dbReference>
<dbReference type="GO" id="GO:0016102">
    <property type="term" value="P:diterpenoid biosynthetic process"/>
    <property type="evidence" value="ECO:0007669"/>
    <property type="project" value="InterPro"/>
</dbReference>
<gene>
    <name evidence="5" type="ORF">PVAP13_8KG111602</name>
</gene>
<dbReference type="SUPFAM" id="SSF48576">
    <property type="entry name" value="Terpenoid synthases"/>
    <property type="match status" value="1"/>
</dbReference>
<dbReference type="EMBL" id="CM029051">
    <property type="protein sequence ID" value="KAG2561148.1"/>
    <property type="molecule type" value="Genomic_DNA"/>
</dbReference>
<dbReference type="InterPro" id="IPR044814">
    <property type="entry name" value="Terpene_cyclase_plant_C1"/>
</dbReference>
<dbReference type="Pfam" id="PF01397">
    <property type="entry name" value="Terpene_synth"/>
    <property type="match status" value="1"/>
</dbReference>
<name>A0A8T0PJS8_PANVG</name>
<dbReference type="AlphaFoldDB" id="A0A8T0PJS8"/>
<reference evidence="5" key="1">
    <citation type="submission" date="2020-05" db="EMBL/GenBank/DDBJ databases">
        <title>WGS assembly of Panicum virgatum.</title>
        <authorList>
            <person name="Lovell J.T."/>
            <person name="Jenkins J."/>
            <person name="Shu S."/>
            <person name="Juenger T.E."/>
            <person name="Schmutz J."/>
        </authorList>
    </citation>
    <scope>NUCLEOTIDE SEQUENCE</scope>
    <source>
        <strain evidence="5">AP13</strain>
    </source>
</reference>
<organism evidence="5 6">
    <name type="scientific">Panicum virgatum</name>
    <name type="common">Blackwell switchgrass</name>
    <dbReference type="NCBI Taxonomy" id="38727"/>
    <lineage>
        <taxon>Eukaryota</taxon>
        <taxon>Viridiplantae</taxon>
        <taxon>Streptophyta</taxon>
        <taxon>Embryophyta</taxon>
        <taxon>Tracheophyta</taxon>
        <taxon>Spermatophyta</taxon>
        <taxon>Magnoliopsida</taxon>
        <taxon>Liliopsida</taxon>
        <taxon>Poales</taxon>
        <taxon>Poaceae</taxon>
        <taxon>PACMAD clade</taxon>
        <taxon>Panicoideae</taxon>
        <taxon>Panicodae</taxon>
        <taxon>Paniceae</taxon>
        <taxon>Panicinae</taxon>
        <taxon>Panicum</taxon>
        <taxon>Panicum sect. Hiantes</taxon>
    </lineage>
</organism>
<dbReference type="InterPro" id="IPR008949">
    <property type="entry name" value="Isoprenoid_synthase_dom_sf"/>
</dbReference>
<evidence type="ECO:0000259" key="4">
    <source>
        <dbReference type="Pfam" id="PF03936"/>
    </source>
</evidence>
<evidence type="ECO:0000256" key="2">
    <source>
        <dbReference type="ARBA" id="ARBA00022723"/>
    </source>
</evidence>
<proteinExistence type="predicted"/>
<dbReference type="InterPro" id="IPR036965">
    <property type="entry name" value="Terpene_synth_N_sf"/>
</dbReference>
<dbReference type="Proteomes" id="UP000823388">
    <property type="component" value="Chromosome 8K"/>
</dbReference>
<dbReference type="CDD" id="cd00684">
    <property type="entry name" value="Terpene_cyclase_plant_C1"/>
    <property type="match status" value="1"/>
</dbReference>
<feature type="domain" description="Terpene synthase N-terminal" evidence="3">
    <location>
        <begin position="8"/>
        <end position="156"/>
    </location>
</feature>
<sequence length="499" mass="58379">YMCVHKQRSEKWMRERADQLKGQVRRMFVPSKSMSVADTLSLVDTLERLGIDNHFHKEIDAALSRINTEKDFDSYNDLHTVALRFYVFDKFKDSTGNFKMDLTTDPRGLLSLYNAAHMAVPGETALDDAIAFARGHLELVIGKLRSPMAEQVSRALEIPRPRFARRLEAMHYITEYEQEDAHDTAMLELAKLDFNIARSFHLKELMSLSLWWRGLYEDVNLTYTRSRIVELYFYANGLFHEEEHSRARIILAKSLTLIDDTYDTQATLEDARILNEAIQRWDESMVTTLPEYLRVLYIKLLETINEIEDLLEPCEMYRMPHLIEMLKLLSGYYFKEAEWFHRNYMPSFKETPAVFIVALAGLGKRVTKEAFDWAVNIPDMVLGSAETGRFLNDIACYKREEERRKSKLDPSSSFECYIEEHGVTMENAMVTFDMMVEHAWRRINLECMEVDRGILPTARVVVDMTRLIKLWYFQGRDAYTFNVSLKETLISLFLKDFLA</sequence>